<keyword evidence="3" id="KW-1185">Reference proteome</keyword>
<evidence type="ECO:0000256" key="1">
    <source>
        <dbReference type="SAM" id="MobiDB-lite"/>
    </source>
</evidence>
<proteinExistence type="predicted"/>
<accession>R0KP35</accession>
<dbReference type="Proteomes" id="UP000296049">
    <property type="component" value="Unassembled WGS sequence"/>
</dbReference>
<evidence type="ECO:0000313" key="3">
    <source>
        <dbReference type="Proteomes" id="UP000296049"/>
    </source>
</evidence>
<feature type="region of interest" description="Disordered" evidence="1">
    <location>
        <begin position="124"/>
        <end position="148"/>
    </location>
</feature>
<protein>
    <submittedName>
        <fullName evidence="2">Uncharacterized protein</fullName>
    </submittedName>
</protein>
<feature type="region of interest" description="Disordered" evidence="1">
    <location>
        <begin position="287"/>
        <end position="341"/>
    </location>
</feature>
<name>R0KP35_ANAPL</name>
<reference evidence="3" key="1">
    <citation type="journal article" date="2013" name="Nat. Genet.">
        <title>The duck genome and transcriptome provide insight into an avian influenza virus reservoir species.</title>
        <authorList>
            <person name="Huang Y."/>
            <person name="Li Y."/>
            <person name="Burt D.W."/>
            <person name="Chen H."/>
            <person name="Zhang Y."/>
            <person name="Qian W."/>
            <person name="Kim H."/>
            <person name="Gan S."/>
            <person name="Zhao Y."/>
            <person name="Li J."/>
            <person name="Yi K."/>
            <person name="Feng H."/>
            <person name="Zhu P."/>
            <person name="Li B."/>
            <person name="Liu Q."/>
            <person name="Fairley S."/>
            <person name="Magor K.E."/>
            <person name="Du Z."/>
            <person name="Hu X."/>
            <person name="Goodman L."/>
            <person name="Tafer H."/>
            <person name="Vignal A."/>
            <person name="Lee T."/>
            <person name="Kim K.W."/>
            <person name="Sheng Z."/>
            <person name="An Y."/>
            <person name="Searle S."/>
            <person name="Herrero J."/>
            <person name="Groenen M.A."/>
            <person name="Crooijmans R.P."/>
            <person name="Faraut T."/>
            <person name="Cai Q."/>
            <person name="Webster R.G."/>
            <person name="Aldridge J.R."/>
            <person name="Warren W.C."/>
            <person name="Bartschat S."/>
            <person name="Kehr S."/>
            <person name="Marz M."/>
            <person name="Stadler P.F."/>
            <person name="Smith J."/>
            <person name="Kraus R.H."/>
            <person name="Zhao Y."/>
            <person name="Ren L."/>
            <person name="Fei J."/>
            <person name="Morisson M."/>
            <person name="Kaiser P."/>
            <person name="Griffin D.K."/>
            <person name="Rao M."/>
            <person name="Pitel F."/>
            <person name="Wang J."/>
            <person name="Li N."/>
        </authorList>
    </citation>
    <scope>NUCLEOTIDE SEQUENCE [LARGE SCALE GENOMIC DNA]</scope>
</reference>
<organism evidence="2 3">
    <name type="scientific">Anas platyrhynchos</name>
    <name type="common">Mallard</name>
    <name type="synonym">Anas boschas</name>
    <dbReference type="NCBI Taxonomy" id="8839"/>
    <lineage>
        <taxon>Eukaryota</taxon>
        <taxon>Metazoa</taxon>
        <taxon>Chordata</taxon>
        <taxon>Craniata</taxon>
        <taxon>Vertebrata</taxon>
        <taxon>Euteleostomi</taxon>
        <taxon>Archelosauria</taxon>
        <taxon>Archosauria</taxon>
        <taxon>Dinosauria</taxon>
        <taxon>Saurischia</taxon>
        <taxon>Theropoda</taxon>
        <taxon>Coelurosauria</taxon>
        <taxon>Aves</taxon>
        <taxon>Neognathae</taxon>
        <taxon>Galloanserae</taxon>
        <taxon>Anseriformes</taxon>
        <taxon>Anatidae</taxon>
        <taxon>Anatinae</taxon>
        <taxon>Anas</taxon>
    </lineage>
</organism>
<dbReference type="EMBL" id="KB744477">
    <property type="protein sequence ID" value="EOA94988.1"/>
    <property type="molecule type" value="Genomic_DNA"/>
</dbReference>
<sequence>MPAPAACIRGEKGKELSTPAHSRALSALTDVSADVLVLLACYSVSVQNKEQLLTGAELRRTPLEGAFCFPVGAGPVLTSWIYKSTRGFKDEVSDASLEFGAHSSRDMFCEGCDSVRWNQDKKALLDDSGGKEGNPLSQLRSSKEASQETAVKKEVTATVREEQYAGFEILGEVGISQIGELDPCVRKISSESVWTRGKRGAAGDVSATVASNVSLPWSRSRTAGDISVTVALNASLPWSRSRELEKCCSLGVQVRAKDRPLPSTSVTPRYELERVEAETHLLEAAGGSQSRAVASGGCGPLSKVRVVAHGGESEQPEQGSRSESPPRETQSLHQLILNEDT</sequence>
<gene>
    <name evidence="2" type="ORF">Anapl_07774</name>
</gene>
<evidence type="ECO:0000313" key="2">
    <source>
        <dbReference type="EMBL" id="EOA94988.1"/>
    </source>
</evidence>
<dbReference type="AlphaFoldDB" id="R0KP35"/>
<feature type="compositionally biased region" description="Polar residues" evidence="1">
    <location>
        <begin position="316"/>
        <end position="333"/>
    </location>
</feature>